<dbReference type="STRING" id="230819.A0A5C3L398"/>
<dbReference type="SUPFAM" id="SSF48452">
    <property type="entry name" value="TPR-like"/>
    <property type="match status" value="2"/>
</dbReference>
<sequence>MDSHGYLVASFFFNQLDQQSTPSNFMGALIRGICSINADVKRSVGEMIAGDSELASAPIVRQFHKLVLPVLPLLPPKRIFVITIDALDEQPDPSILELLRQHLPQLPPSFRIIATTRPEQRILRQLQNQPHLSIFTRPLIGDTNHEDLETYIKFRVSTAEYRDSITPELLARFVAKTEGLFLWAETVLNHIGDAFDPVAELNDILKGVSSHWARAERATRQLDALYERILSKLEWTDERFVEKYAVVVGGLVTLTESLSVNGLATLYSPDGITKADIQKICTLIRPLLQNFSDTDNFQPIRLLHLSVKEYLTERASPPYLLHSDTHHTTLSRLSLVAIKEELVPANFPVLGYTTVDRGIWELPPINKLDPPTLTKASFPEHVWYAALSVETHTLAVSSQNFSPPHLELLRQVFVDQPQFLLEANLSLDSSLDINPLRNKALTLCGISLCSNPPLARMTGQVYCAVSRCLLRRLQVGECSRLIKAAVDIYRQLVSDGEEGEVSVEFGVSLHIHAFCVTFLDDKADGLRLSEELLDLWNRLVVRDSATVQPLLASALALKGLILKDLGRYEELAVVGQEHVDVMGRLSSVDPARFETRFAEALHDLSEALELCNRYEDAINCILKTVNIRRRAAEGGTPDGESLLADSLFTCSTYMHEVGRSDDAASFRREALEIQRRLAQGNQCDDLLKLINSLELTAKAFSSHSSWDRAGSNAVIPIASECVDVHRRLVAVSPDYDLNMAIALDSYGDYLAAAEMHEDAVEAYKEASTILRGLQRSSSDPGGYDDRLSFVLYSLVESLEACGRLKDGFAVEKEHVEICRRTVERKSDELSESRLADALNGHAWQLTKIPEYIASGLEPAQESIAIYRRLAANGPEKLEYLANCLHTLTHVHNSCGRYEEALASARESYDLYRRMTSDPSLGCSDYIASAIHQGYAETLAHLGREDEALIFIREAAVIYRRLIETRPQLFQKDLQDCLLLEARLTLEI</sequence>
<dbReference type="OrthoDB" id="3038309at2759"/>
<evidence type="ECO:0000259" key="2">
    <source>
        <dbReference type="Pfam" id="PF24883"/>
    </source>
</evidence>
<dbReference type="Proteomes" id="UP000307440">
    <property type="component" value="Unassembled WGS sequence"/>
</dbReference>
<protein>
    <recommendedName>
        <fullName evidence="2">Nephrocystin 3-like N-terminal domain-containing protein</fullName>
    </recommendedName>
</protein>
<dbReference type="InterPro" id="IPR027417">
    <property type="entry name" value="P-loop_NTPase"/>
</dbReference>
<gene>
    <name evidence="3" type="ORF">FA15DRAFT_666326</name>
</gene>
<dbReference type="Pfam" id="PF13374">
    <property type="entry name" value="TPR_10"/>
    <property type="match status" value="1"/>
</dbReference>
<evidence type="ECO:0000256" key="1">
    <source>
        <dbReference type="ARBA" id="ARBA00022737"/>
    </source>
</evidence>
<dbReference type="PANTHER" id="PTHR10039">
    <property type="entry name" value="AMELOGENIN"/>
    <property type="match status" value="1"/>
</dbReference>
<feature type="domain" description="Nephrocystin 3-like N-terminal" evidence="2">
    <location>
        <begin position="4"/>
        <end position="117"/>
    </location>
</feature>
<dbReference type="AlphaFoldDB" id="A0A5C3L398"/>
<dbReference type="SUPFAM" id="SSF52540">
    <property type="entry name" value="P-loop containing nucleoside triphosphate hydrolases"/>
    <property type="match status" value="1"/>
</dbReference>
<dbReference type="EMBL" id="ML210164">
    <property type="protein sequence ID" value="TFK27474.1"/>
    <property type="molecule type" value="Genomic_DNA"/>
</dbReference>
<dbReference type="InterPro" id="IPR056884">
    <property type="entry name" value="NPHP3-like_N"/>
</dbReference>
<dbReference type="Gene3D" id="1.25.40.10">
    <property type="entry name" value="Tetratricopeptide repeat domain"/>
    <property type="match status" value="2"/>
</dbReference>
<keyword evidence="1" id="KW-0677">Repeat</keyword>
<name>A0A5C3L398_COPMA</name>
<reference evidence="3 4" key="1">
    <citation type="journal article" date="2019" name="Nat. Ecol. Evol.">
        <title>Megaphylogeny resolves global patterns of mushroom evolution.</title>
        <authorList>
            <person name="Varga T."/>
            <person name="Krizsan K."/>
            <person name="Foldi C."/>
            <person name="Dima B."/>
            <person name="Sanchez-Garcia M."/>
            <person name="Sanchez-Ramirez S."/>
            <person name="Szollosi G.J."/>
            <person name="Szarkandi J.G."/>
            <person name="Papp V."/>
            <person name="Albert L."/>
            <person name="Andreopoulos W."/>
            <person name="Angelini C."/>
            <person name="Antonin V."/>
            <person name="Barry K.W."/>
            <person name="Bougher N.L."/>
            <person name="Buchanan P."/>
            <person name="Buyck B."/>
            <person name="Bense V."/>
            <person name="Catcheside P."/>
            <person name="Chovatia M."/>
            <person name="Cooper J."/>
            <person name="Damon W."/>
            <person name="Desjardin D."/>
            <person name="Finy P."/>
            <person name="Geml J."/>
            <person name="Haridas S."/>
            <person name="Hughes K."/>
            <person name="Justo A."/>
            <person name="Karasinski D."/>
            <person name="Kautmanova I."/>
            <person name="Kiss B."/>
            <person name="Kocsube S."/>
            <person name="Kotiranta H."/>
            <person name="LaButti K.M."/>
            <person name="Lechner B.E."/>
            <person name="Liimatainen K."/>
            <person name="Lipzen A."/>
            <person name="Lukacs Z."/>
            <person name="Mihaltcheva S."/>
            <person name="Morgado L.N."/>
            <person name="Niskanen T."/>
            <person name="Noordeloos M.E."/>
            <person name="Ohm R.A."/>
            <person name="Ortiz-Santana B."/>
            <person name="Ovrebo C."/>
            <person name="Racz N."/>
            <person name="Riley R."/>
            <person name="Savchenko A."/>
            <person name="Shiryaev A."/>
            <person name="Soop K."/>
            <person name="Spirin V."/>
            <person name="Szebenyi C."/>
            <person name="Tomsovsky M."/>
            <person name="Tulloss R.E."/>
            <person name="Uehling J."/>
            <person name="Grigoriev I.V."/>
            <person name="Vagvolgyi C."/>
            <person name="Papp T."/>
            <person name="Martin F.M."/>
            <person name="Miettinen O."/>
            <person name="Hibbett D.S."/>
            <person name="Nagy L.G."/>
        </authorList>
    </citation>
    <scope>NUCLEOTIDE SEQUENCE [LARGE SCALE GENOMIC DNA]</scope>
    <source>
        <strain evidence="3 4">CBS 121175</strain>
    </source>
</reference>
<organism evidence="3 4">
    <name type="scientific">Coprinopsis marcescibilis</name>
    <name type="common">Agaric fungus</name>
    <name type="synonym">Psathyrella marcescibilis</name>
    <dbReference type="NCBI Taxonomy" id="230819"/>
    <lineage>
        <taxon>Eukaryota</taxon>
        <taxon>Fungi</taxon>
        <taxon>Dikarya</taxon>
        <taxon>Basidiomycota</taxon>
        <taxon>Agaricomycotina</taxon>
        <taxon>Agaricomycetes</taxon>
        <taxon>Agaricomycetidae</taxon>
        <taxon>Agaricales</taxon>
        <taxon>Agaricineae</taxon>
        <taxon>Psathyrellaceae</taxon>
        <taxon>Coprinopsis</taxon>
    </lineage>
</organism>
<dbReference type="Pfam" id="PF24883">
    <property type="entry name" value="NPHP3_N"/>
    <property type="match status" value="1"/>
</dbReference>
<evidence type="ECO:0000313" key="3">
    <source>
        <dbReference type="EMBL" id="TFK27474.1"/>
    </source>
</evidence>
<evidence type="ECO:0000313" key="4">
    <source>
        <dbReference type="Proteomes" id="UP000307440"/>
    </source>
</evidence>
<proteinExistence type="predicted"/>
<keyword evidence="4" id="KW-1185">Reference proteome</keyword>
<accession>A0A5C3L398</accession>
<dbReference type="InterPro" id="IPR011990">
    <property type="entry name" value="TPR-like_helical_dom_sf"/>
</dbReference>